<evidence type="ECO:0008006" key="2">
    <source>
        <dbReference type="Google" id="ProtNLM"/>
    </source>
</evidence>
<organism evidence="1">
    <name type="scientific">Anopheles coluzzii</name>
    <name type="common">African malaria mosquito</name>
    <dbReference type="NCBI Taxonomy" id="1518534"/>
    <lineage>
        <taxon>Eukaryota</taxon>
        <taxon>Metazoa</taxon>
        <taxon>Ecdysozoa</taxon>
        <taxon>Arthropoda</taxon>
        <taxon>Hexapoda</taxon>
        <taxon>Insecta</taxon>
        <taxon>Pterygota</taxon>
        <taxon>Neoptera</taxon>
        <taxon>Endopterygota</taxon>
        <taxon>Diptera</taxon>
        <taxon>Nematocera</taxon>
        <taxon>Culicoidea</taxon>
        <taxon>Culicidae</taxon>
        <taxon>Anophelinae</taxon>
        <taxon>Anopheles</taxon>
    </lineage>
</organism>
<reference evidence="1" key="1">
    <citation type="submission" date="2022-08" db="UniProtKB">
        <authorList>
            <consortium name="EnsemblMetazoa"/>
        </authorList>
    </citation>
    <scope>IDENTIFICATION</scope>
</reference>
<dbReference type="Gene3D" id="1.25.40.20">
    <property type="entry name" value="Ankyrin repeat-containing domain"/>
    <property type="match status" value="1"/>
</dbReference>
<protein>
    <recommendedName>
        <fullName evidence="2">SOCS box domain-containing protein</fullName>
    </recommendedName>
</protein>
<dbReference type="EnsemblMetazoa" id="ACOM026899-RA">
    <property type="protein sequence ID" value="ACOM026899-PA.1"/>
    <property type="gene ID" value="ACOM026899"/>
</dbReference>
<dbReference type="InterPro" id="IPR002110">
    <property type="entry name" value="Ankyrin_rpt"/>
</dbReference>
<sequence>MNHSAIWSAVKAGDIDTLRGLILPGERVVSIRKQVDENGWTLLHHAAMSRNLELVKLVTEFFHPDPEVENNDGMTALALACQEQCPVGIIIFLMKNINAFNGPSPLEYAVLQNRVDLAKAVIAYETKRKAFSSASLLYIVTIRTGDLDMLQCLLDAPESAGKAFVTEKNDDLTGLEDFAQNASYEVGKKVACFKMLFNLLHPIADEASRRYNVNEILTMALLSFVPVSLIPHFIETEQKWEERAPIRSLYERLPHGFDLLALTVLCECGPVTVEREQLEPTLEEMCPKQFQRFWYVQLEEMFLNAIKPELNEIGPSQLEALQLLEDYAQFTKTITFGFFRTVLRDSVQGALCGPRSMPMYEGRPDQPSVLDMELYSSSYLRAIECMMTMYNQPADSIVEAVIARDDRHMRAILIFPLLRYCTTLLMRPDEVILVHLRNNRLLNWVVHLFGPWKAILRHVGKPVLEVFSLKRFARDVVREAVWQGVKGVRAAKSSFLDRLKSLDVPRELNNYLSIPNHVPGEAFEREHFQHRLADVLADRFPWTEQMHKPIHQPVVFFHIDPVRSHQHKVTVLKKRKGLQRSIVPAIYAQYKPDEIVRTAAFHDHNALDGTVE</sequence>
<dbReference type="InterPro" id="IPR036770">
    <property type="entry name" value="Ankyrin_rpt-contain_sf"/>
</dbReference>
<dbReference type="SMART" id="SM00248">
    <property type="entry name" value="ANK"/>
    <property type="match status" value="5"/>
</dbReference>
<name>A0A8W7P8R6_ANOCL</name>
<dbReference type="AlphaFoldDB" id="A0A8W7P8R6"/>
<dbReference type="Proteomes" id="UP000075882">
    <property type="component" value="Unassembled WGS sequence"/>
</dbReference>
<accession>A0A8W7P8R6</accession>
<dbReference type="Pfam" id="PF12796">
    <property type="entry name" value="Ank_2"/>
    <property type="match status" value="1"/>
</dbReference>
<evidence type="ECO:0000313" key="1">
    <source>
        <dbReference type="EnsemblMetazoa" id="ACOM026899-PA.1"/>
    </source>
</evidence>
<dbReference type="VEuPathDB" id="VectorBase:ACON2_033643"/>
<proteinExistence type="predicted"/>
<dbReference type="SUPFAM" id="SSF48403">
    <property type="entry name" value="Ankyrin repeat"/>
    <property type="match status" value="1"/>
</dbReference>